<evidence type="ECO:0000259" key="8">
    <source>
        <dbReference type="Pfam" id="PF13462"/>
    </source>
</evidence>
<dbReference type="RefSeq" id="WP_184714395.1">
    <property type="nucleotide sequence ID" value="NZ_JACHJP010000002.1"/>
</dbReference>
<keyword evidence="7" id="KW-0472">Membrane</keyword>
<keyword evidence="9" id="KW-0413">Isomerase</keyword>
<feature type="transmembrane region" description="Helical" evidence="7">
    <location>
        <begin position="30"/>
        <end position="51"/>
    </location>
</feature>
<dbReference type="AlphaFoldDB" id="A0A7W7VMT2"/>
<dbReference type="GO" id="GO:0016853">
    <property type="term" value="F:isomerase activity"/>
    <property type="evidence" value="ECO:0007669"/>
    <property type="project" value="UniProtKB-KW"/>
</dbReference>
<name>A0A7W7VMT2_9ACTN</name>
<dbReference type="SUPFAM" id="SSF52833">
    <property type="entry name" value="Thioredoxin-like"/>
    <property type="match status" value="1"/>
</dbReference>
<feature type="domain" description="Thioredoxin-like fold" evidence="8">
    <location>
        <begin position="86"/>
        <end position="240"/>
    </location>
</feature>
<evidence type="ECO:0000256" key="7">
    <source>
        <dbReference type="SAM" id="Phobius"/>
    </source>
</evidence>
<comment type="caution">
    <text evidence="9">The sequence shown here is derived from an EMBL/GenBank/DDBJ whole genome shotgun (WGS) entry which is preliminary data.</text>
</comment>
<reference evidence="9 10" key="1">
    <citation type="submission" date="2020-08" db="EMBL/GenBank/DDBJ databases">
        <title>Genomic Encyclopedia of Type Strains, Phase III (KMG-III): the genomes of soil and plant-associated and newly described type strains.</title>
        <authorList>
            <person name="Whitman W."/>
        </authorList>
    </citation>
    <scope>NUCLEOTIDE SEQUENCE [LARGE SCALE GENOMIC DNA]</scope>
    <source>
        <strain evidence="9 10">CECT 8840</strain>
    </source>
</reference>
<sequence length="254" mass="27447">MGKSAREQSVRERIKAQREEQRQKDRLKRVATVTTVVIVALGAIGAGWWYAANGSKPEEVTQALAPITASPDGSVVMSVAGVEKPVLDVYEDFQCPACRAMEQTSGPTIKNLAAEGKVKVVYHPITIFSQDMNQGITRGNSLRAGAASRCIPGGTPWSKFHDRLFKEQPPETVEGFKIDDLVEWGREAGVTGSAFATCVTSQQKAQEQLDYSTRIVQSAKLSGTPTLKINGTEIGNDVAFKPADLRKAVLDAAK</sequence>
<keyword evidence="3" id="KW-0560">Oxidoreductase</keyword>
<keyword evidence="7" id="KW-0812">Transmembrane</keyword>
<dbReference type="Gene3D" id="3.40.30.10">
    <property type="entry name" value="Glutaredoxin"/>
    <property type="match status" value="1"/>
</dbReference>
<organism evidence="9 10">
    <name type="scientific">Streptosporangium saharense</name>
    <dbReference type="NCBI Taxonomy" id="1706840"/>
    <lineage>
        <taxon>Bacteria</taxon>
        <taxon>Bacillati</taxon>
        <taxon>Actinomycetota</taxon>
        <taxon>Actinomycetes</taxon>
        <taxon>Streptosporangiales</taxon>
        <taxon>Streptosporangiaceae</taxon>
        <taxon>Streptosporangium</taxon>
    </lineage>
</organism>
<gene>
    <name evidence="9" type="ORF">FHS44_002864</name>
</gene>
<dbReference type="PANTHER" id="PTHR13887:SF14">
    <property type="entry name" value="DISULFIDE BOND FORMATION PROTEIN D"/>
    <property type="match status" value="1"/>
</dbReference>
<keyword evidence="4" id="KW-1015">Disulfide bond</keyword>
<evidence type="ECO:0000313" key="10">
    <source>
        <dbReference type="Proteomes" id="UP000552644"/>
    </source>
</evidence>
<dbReference type="Pfam" id="PF13462">
    <property type="entry name" value="Thioredoxin_4"/>
    <property type="match status" value="1"/>
</dbReference>
<keyword evidence="5" id="KW-0676">Redox-active center</keyword>
<evidence type="ECO:0000256" key="2">
    <source>
        <dbReference type="ARBA" id="ARBA00022729"/>
    </source>
</evidence>
<dbReference type="CDD" id="cd02972">
    <property type="entry name" value="DsbA_family"/>
    <property type="match status" value="1"/>
</dbReference>
<keyword evidence="10" id="KW-1185">Reference proteome</keyword>
<dbReference type="Proteomes" id="UP000552644">
    <property type="component" value="Unassembled WGS sequence"/>
</dbReference>
<evidence type="ECO:0000256" key="3">
    <source>
        <dbReference type="ARBA" id="ARBA00023002"/>
    </source>
</evidence>
<evidence type="ECO:0000256" key="4">
    <source>
        <dbReference type="ARBA" id="ARBA00023157"/>
    </source>
</evidence>
<proteinExistence type="inferred from homology"/>
<keyword evidence="2" id="KW-0732">Signal</keyword>
<dbReference type="InterPro" id="IPR012336">
    <property type="entry name" value="Thioredoxin-like_fold"/>
</dbReference>
<accession>A0A7W7VMT2</accession>
<evidence type="ECO:0000313" key="9">
    <source>
        <dbReference type="EMBL" id="MBB4915779.1"/>
    </source>
</evidence>
<dbReference type="InterPro" id="IPR036249">
    <property type="entry name" value="Thioredoxin-like_sf"/>
</dbReference>
<comment type="similarity">
    <text evidence="1">Belongs to the thioredoxin family. DsbA subfamily.</text>
</comment>
<evidence type="ECO:0000256" key="1">
    <source>
        <dbReference type="ARBA" id="ARBA00005791"/>
    </source>
</evidence>
<dbReference type="EMBL" id="JACHJP010000002">
    <property type="protein sequence ID" value="MBB4915779.1"/>
    <property type="molecule type" value="Genomic_DNA"/>
</dbReference>
<keyword evidence="7" id="KW-1133">Transmembrane helix</keyword>
<evidence type="ECO:0000256" key="5">
    <source>
        <dbReference type="ARBA" id="ARBA00023284"/>
    </source>
</evidence>
<feature type="region of interest" description="Disordered" evidence="6">
    <location>
        <begin position="1"/>
        <end position="23"/>
    </location>
</feature>
<protein>
    <submittedName>
        <fullName evidence="9">Protein-disulfide isomerase</fullName>
    </submittedName>
</protein>
<dbReference type="GO" id="GO:0016491">
    <property type="term" value="F:oxidoreductase activity"/>
    <property type="evidence" value="ECO:0007669"/>
    <property type="project" value="UniProtKB-KW"/>
</dbReference>
<evidence type="ECO:0000256" key="6">
    <source>
        <dbReference type="SAM" id="MobiDB-lite"/>
    </source>
</evidence>
<dbReference type="PANTHER" id="PTHR13887">
    <property type="entry name" value="GLUTATHIONE S-TRANSFERASE KAPPA"/>
    <property type="match status" value="1"/>
</dbReference>